<name>A0A7C4NPU8_9CREN</name>
<feature type="binding site" evidence="6">
    <location>
        <position position="10"/>
    </location>
    <ligand>
        <name>Zn(2+)</name>
        <dbReference type="ChEBI" id="CHEBI:29105"/>
        <label>1</label>
    </ligand>
</feature>
<feature type="binding site" evidence="6">
    <location>
        <position position="103"/>
    </location>
    <ligand>
        <name>Zn(2+)</name>
        <dbReference type="ChEBI" id="CHEBI:29105"/>
        <label>2</label>
    </ligand>
</feature>
<dbReference type="EMBL" id="DTBD01000039">
    <property type="protein sequence ID" value="HGQ64550.1"/>
    <property type="molecule type" value="Genomic_DNA"/>
</dbReference>
<dbReference type="NCBIfam" id="TIGR01384">
    <property type="entry name" value="TFS_arch"/>
    <property type="match status" value="1"/>
</dbReference>
<feature type="binding site" evidence="6">
    <location>
        <position position="106"/>
    </location>
    <ligand>
        <name>Zn(2+)</name>
        <dbReference type="ChEBI" id="CHEBI:29105"/>
        <label>2</label>
    </ligand>
</feature>
<evidence type="ECO:0000256" key="2">
    <source>
        <dbReference type="ARBA" id="ARBA00022771"/>
    </source>
</evidence>
<dbReference type="PANTHER" id="PTHR11239">
    <property type="entry name" value="DNA-DIRECTED RNA POLYMERASE"/>
    <property type="match status" value="1"/>
</dbReference>
<dbReference type="GO" id="GO:0006355">
    <property type="term" value="P:regulation of DNA-templated transcription"/>
    <property type="evidence" value="ECO:0007669"/>
    <property type="project" value="InterPro"/>
</dbReference>
<dbReference type="PROSITE" id="PS01030">
    <property type="entry name" value="RNA_POL_M_15KD"/>
    <property type="match status" value="1"/>
</dbReference>
<dbReference type="PANTHER" id="PTHR11239:SF12">
    <property type="entry name" value="DNA-DIRECTED RNA POLYMERASE III SUBUNIT RPC10"/>
    <property type="match status" value="1"/>
</dbReference>
<feature type="zinc finger region" description="C4-type" evidence="7">
    <location>
        <begin position="7"/>
        <end position="26"/>
    </location>
</feature>
<evidence type="ECO:0000256" key="3">
    <source>
        <dbReference type="ARBA" id="ARBA00022833"/>
    </source>
</evidence>
<dbReference type="GO" id="GO:0003899">
    <property type="term" value="F:DNA-directed RNA polymerase activity"/>
    <property type="evidence" value="ECO:0007669"/>
    <property type="project" value="InterPro"/>
</dbReference>
<dbReference type="GO" id="GO:0003676">
    <property type="term" value="F:nucleic acid binding"/>
    <property type="evidence" value="ECO:0007669"/>
    <property type="project" value="InterPro"/>
</dbReference>
<keyword evidence="3 6" id="KW-0862">Zinc</keyword>
<dbReference type="EMBL" id="DTCK01000010">
    <property type="protein sequence ID" value="HGQ35350.1"/>
    <property type="molecule type" value="Genomic_DNA"/>
</dbReference>
<dbReference type="PROSITE" id="PS51133">
    <property type="entry name" value="ZF_TFIIS_2"/>
    <property type="match status" value="1"/>
</dbReference>
<organism evidence="10">
    <name type="scientific">Ignisphaera aggregans</name>
    <dbReference type="NCBI Taxonomy" id="334771"/>
    <lineage>
        <taxon>Archaea</taxon>
        <taxon>Thermoproteota</taxon>
        <taxon>Thermoprotei</taxon>
        <taxon>Desulfurococcales</taxon>
        <taxon>Desulfurococcaceae</taxon>
        <taxon>Ignisphaera</taxon>
    </lineage>
</organism>
<dbReference type="InterPro" id="IPR006288">
    <property type="entry name" value="TFS"/>
</dbReference>
<evidence type="ECO:0000256" key="7">
    <source>
        <dbReference type="PIRSR" id="PIRSR005586-2"/>
    </source>
</evidence>
<evidence type="ECO:0000256" key="4">
    <source>
        <dbReference type="ARBA" id="ARBA00023163"/>
    </source>
</evidence>
<feature type="binding site" evidence="6">
    <location>
        <position position="26"/>
    </location>
    <ligand>
        <name>Zn(2+)</name>
        <dbReference type="ChEBI" id="CHEBI:29105"/>
        <label>1</label>
    </ligand>
</feature>
<evidence type="ECO:0000256" key="6">
    <source>
        <dbReference type="PIRSR" id="PIRSR005586-1"/>
    </source>
</evidence>
<keyword evidence="4 5" id="KW-0804">Transcription</keyword>
<gene>
    <name evidence="10" type="ORF">ENU08_04835</name>
    <name evidence="9" type="ORF">ENU41_01545</name>
</gene>
<dbReference type="Pfam" id="PF01096">
    <property type="entry name" value="Zn_ribbon_TFIIS"/>
    <property type="match status" value="1"/>
</dbReference>
<evidence type="ECO:0000256" key="5">
    <source>
        <dbReference type="PIRNR" id="PIRNR005586"/>
    </source>
</evidence>
<keyword evidence="1 6" id="KW-0479">Metal-binding</keyword>
<evidence type="ECO:0000313" key="9">
    <source>
        <dbReference type="EMBL" id="HGQ35350.1"/>
    </source>
</evidence>
<feature type="domain" description="TFIIS-type" evidence="8">
    <location>
        <begin position="69"/>
        <end position="111"/>
    </location>
</feature>
<dbReference type="AlphaFoldDB" id="A0A7C4NPU8"/>
<comment type="caution">
    <text evidence="10">The sequence shown here is derived from an EMBL/GenBank/DDBJ whole genome shotgun (WGS) entry which is preliminary data.</text>
</comment>
<keyword evidence="2 7" id="KW-0863">Zinc-finger</keyword>
<sequence length="114" mass="12638">MSIMFFCPKCGSVIVAKGGNIVCPKCGTLVQANPALIQYFKKSTHFAKVYEKKVDVKSIDLPTSAILDTNIACPKCGNRGVYYWRRHRSSAESSDVIEKVYKCSSCGYNWSEIG</sequence>
<comment type="similarity">
    <text evidence="5">Belongs to the archaeal rpoM/eukaryotic RPA12/RPB9/RPC11 RNA polymerase family.</text>
</comment>
<evidence type="ECO:0000313" key="10">
    <source>
        <dbReference type="EMBL" id="HGQ64550.1"/>
    </source>
</evidence>
<accession>A0A7C4NPU8</accession>
<feature type="binding site" evidence="6">
    <location>
        <position position="23"/>
    </location>
    <ligand>
        <name>Zn(2+)</name>
        <dbReference type="ChEBI" id="CHEBI:29105"/>
        <label>1</label>
    </ligand>
</feature>
<dbReference type="Gene3D" id="2.20.25.10">
    <property type="match status" value="1"/>
</dbReference>
<feature type="binding site" evidence="6">
    <location>
        <position position="7"/>
    </location>
    <ligand>
        <name>Zn(2+)</name>
        <dbReference type="ChEBI" id="CHEBI:29105"/>
        <label>1</label>
    </ligand>
</feature>
<dbReference type="SMART" id="SM00440">
    <property type="entry name" value="ZnF_C2C2"/>
    <property type="match status" value="1"/>
</dbReference>
<dbReference type="InterPro" id="IPR001222">
    <property type="entry name" value="Znf_TFIIS"/>
</dbReference>
<dbReference type="InterPro" id="IPR019761">
    <property type="entry name" value="DNA-dir_RNA_pol-M_15_CS"/>
</dbReference>
<evidence type="ECO:0000256" key="1">
    <source>
        <dbReference type="ARBA" id="ARBA00022723"/>
    </source>
</evidence>
<dbReference type="PIRSF" id="PIRSF005586">
    <property type="entry name" value="RNApol_RpoM"/>
    <property type="match status" value="1"/>
</dbReference>
<dbReference type="InterPro" id="IPR012164">
    <property type="entry name" value="Rpa12/Rpb9/Rpc10/TFS"/>
</dbReference>
<feature type="binding site" evidence="6">
    <location>
        <position position="76"/>
    </location>
    <ligand>
        <name>Zn(2+)</name>
        <dbReference type="ChEBI" id="CHEBI:29105"/>
        <label>2</label>
    </ligand>
</feature>
<dbReference type="GO" id="GO:0006351">
    <property type="term" value="P:DNA-templated transcription"/>
    <property type="evidence" value="ECO:0007669"/>
    <property type="project" value="InterPro"/>
</dbReference>
<feature type="binding site" evidence="6">
    <location>
        <position position="73"/>
    </location>
    <ligand>
        <name>Zn(2+)</name>
        <dbReference type="ChEBI" id="CHEBI:29105"/>
        <label>2</label>
    </ligand>
</feature>
<proteinExistence type="inferred from homology"/>
<dbReference type="GO" id="GO:0008270">
    <property type="term" value="F:zinc ion binding"/>
    <property type="evidence" value="ECO:0007669"/>
    <property type="project" value="UniProtKB-KW"/>
</dbReference>
<dbReference type="SUPFAM" id="SSF57783">
    <property type="entry name" value="Zinc beta-ribbon"/>
    <property type="match status" value="1"/>
</dbReference>
<reference evidence="10" key="1">
    <citation type="journal article" date="2020" name="mSystems">
        <title>Genome- and Community-Level Interaction Insights into Carbon Utilization and Element Cycling Functions of Hydrothermarchaeota in Hydrothermal Sediment.</title>
        <authorList>
            <person name="Zhou Z."/>
            <person name="Liu Y."/>
            <person name="Xu W."/>
            <person name="Pan J."/>
            <person name="Luo Z.H."/>
            <person name="Li M."/>
        </authorList>
    </citation>
    <scope>NUCLEOTIDE SEQUENCE [LARGE SCALE GENOMIC DNA]</scope>
    <source>
        <strain evidence="10">SpSt-637</strain>
        <strain evidence="9">SpSt-667</strain>
    </source>
</reference>
<evidence type="ECO:0000259" key="8">
    <source>
        <dbReference type="PROSITE" id="PS51133"/>
    </source>
</evidence>
<protein>
    <submittedName>
        <fullName evidence="10">Transcription factor S</fullName>
    </submittedName>
</protein>